<name>A0A7J3M3K1_ARCFL</name>
<keyword evidence="1" id="KW-0472">Membrane</keyword>
<proteinExistence type="predicted"/>
<dbReference type="AlphaFoldDB" id="A0A7J3M3K1"/>
<organism evidence="3">
    <name type="scientific">Archaeoglobus fulgidus</name>
    <dbReference type="NCBI Taxonomy" id="2234"/>
    <lineage>
        <taxon>Archaea</taxon>
        <taxon>Methanobacteriati</taxon>
        <taxon>Methanobacteriota</taxon>
        <taxon>Archaeoglobi</taxon>
        <taxon>Archaeoglobales</taxon>
        <taxon>Archaeoglobaceae</taxon>
        <taxon>Archaeoglobus</taxon>
    </lineage>
</organism>
<keyword evidence="1" id="KW-0812">Transmembrane</keyword>
<protein>
    <submittedName>
        <fullName evidence="3">DUF2070 family protein</fullName>
    </submittedName>
</protein>
<gene>
    <name evidence="3" type="ORF">ENT52_06130</name>
</gene>
<sequence>MGRDKQVSIDAERLYKRLFKIPEEKKLIPIFLVFLVLFSFLEISTLFFAALVLATTFASIKLVGLKFNLRRTIFLAILILLLGFISFKAFGSFSGAYFLFLAVLYFCSERGFVSSAIASSVPFLILDPFSVPVVVFSALLFFFYLRFLNFGLELNLRDYLRGFVNFWLTEDPSFLEQVLSKDSEVFEGKVRCLRVGSAKLISTDFHPGPFRNVGGAKLVKMLDFPNSVYLHSPSAHERDPVSEEDVLAIRNAVECGTEKINAMRPFEIEGENFKVFCFPFDKIRLIFVSGKRRIDDFVLDSQHFVVDCHNANFYGELSVKEIEEIRELVKKAEKIESETVAVKSGFVKMEFSSDSIVRYLSAILFEYGDEKFAIVVFDSNNVEPKFREKVEEKFARLGYKAIICSTDNHERTGAKVRESYKPAGSCLEDYEAVERLIEKCDALELAEVEFFYSEKRVAIRVLGKILQRLEKVEKKADRYIVVFFLLTFVSLFLPLAKVI</sequence>
<evidence type="ECO:0000256" key="1">
    <source>
        <dbReference type="SAM" id="Phobius"/>
    </source>
</evidence>
<keyword evidence="1" id="KW-1133">Transmembrane helix</keyword>
<dbReference type="Pfam" id="PF09843">
    <property type="entry name" value="DUF2070"/>
    <property type="match status" value="1"/>
</dbReference>
<evidence type="ECO:0000259" key="2">
    <source>
        <dbReference type="Pfam" id="PF09843"/>
    </source>
</evidence>
<dbReference type="InterPro" id="IPR019204">
    <property type="entry name" value="DUF2070_membrane"/>
</dbReference>
<dbReference type="EMBL" id="DSYZ01000115">
    <property type="protein sequence ID" value="HGT83288.1"/>
    <property type="molecule type" value="Genomic_DNA"/>
</dbReference>
<reference evidence="3" key="1">
    <citation type="journal article" date="2020" name="mSystems">
        <title>Genome- and Community-Level Interaction Insights into Carbon Utilization and Element Cycling Functions of Hydrothermarchaeota in Hydrothermal Sediment.</title>
        <authorList>
            <person name="Zhou Z."/>
            <person name="Liu Y."/>
            <person name="Xu W."/>
            <person name="Pan J."/>
            <person name="Luo Z.H."/>
            <person name="Li M."/>
        </authorList>
    </citation>
    <scope>NUCLEOTIDE SEQUENCE [LARGE SCALE GENOMIC DNA]</scope>
    <source>
        <strain evidence="3">SpSt-587</strain>
    </source>
</reference>
<feature type="transmembrane region" description="Helical" evidence="1">
    <location>
        <begin position="27"/>
        <end position="60"/>
    </location>
</feature>
<feature type="transmembrane region" description="Helical" evidence="1">
    <location>
        <begin position="478"/>
        <end position="496"/>
    </location>
</feature>
<accession>A0A7J3M3K1</accession>
<comment type="caution">
    <text evidence="3">The sequence shown here is derived from an EMBL/GenBank/DDBJ whole genome shotgun (WGS) entry which is preliminary data.</text>
</comment>
<evidence type="ECO:0000313" key="3">
    <source>
        <dbReference type="EMBL" id="HGT83288.1"/>
    </source>
</evidence>
<feature type="domain" description="DUF2070" evidence="2">
    <location>
        <begin position="12"/>
        <end position="493"/>
    </location>
</feature>
<feature type="transmembrane region" description="Helical" evidence="1">
    <location>
        <begin position="97"/>
        <end position="117"/>
    </location>
</feature>
<feature type="transmembrane region" description="Helical" evidence="1">
    <location>
        <begin position="129"/>
        <end position="147"/>
    </location>
</feature>
<feature type="transmembrane region" description="Helical" evidence="1">
    <location>
        <begin position="72"/>
        <end position="90"/>
    </location>
</feature>